<comment type="caution">
    <text evidence="2">The sequence shown here is derived from an EMBL/GenBank/DDBJ whole genome shotgun (WGS) entry which is preliminary data.</text>
</comment>
<name>A0ABT5UHI1_9GAMM</name>
<gene>
    <name evidence="2" type="ORF">ORQ98_28155</name>
</gene>
<keyword evidence="1" id="KW-0472">Membrane</keyword>
<sequence length="381" mass="43013">MEEVYLASKSKLQMLFTYLGVSISISLSIALSVLLFCSISDNPNYKLLFAGLAITFELGKFLALPEILISIKCKDWIRAVFSSLLFTTLTIASIFGSIGGLQSDTQKVQANIEVAEVKKKGFIEEREQILSQIEQNSKAIDMYIEMKKEKYFAAPLKAKNEDLRLQAAELQQKINSVSVPAKTQMIALLEALSTAVEKDKKIVQVYVFILLAILLDFAACFFIDIIQKTKYLKSSLLLKKSSQDKVMTSQTNLNLASDSNIKTKDLRTRLDEKEIVRSVTPINNETLEGNGENKTIQNNTNILNFTKPKSFDNYEQVREEISAIQAGKRISKNKVMKILRLGKSTVDKYFDLLITEGLIFQDQKNGLYFRSQNAMYTDRAL</sequence>
<keyword evidence="3" id="KW-1185">Reference proteome</keyword>
<reference evidence="2 3" key="1">
    <citation type="submission" date="2022-11" db="EMBL/GenBank/DDBJ databases">
        <title>Spartinivicinus poritis sp. nov., isolated from scleractinian coral Porites lutea.</title>
        <authorList>
            <person name="Zhang G."/>
            <person name="Cai L."/>
            <person name="Wei Q."/>
        </authorList>
    </citation>
    <scope>NUCLEOTIDE SEQUENCE [LARGE SCALE GENOMIC DNA]</scope>
    <source>
        <strain evidence="2 3">A2-2</strain>
    </source>
</reference>
<keyword evidence="1" id="KW-0812">Transmembrane</keyword>
<organism evidence="2 3">
    <name type="scientific">Spartinivicinus poritis</name>
    <dbReference type="NCBI Taxonomy" id="2994640"/>
    <lineage>
        <taxon>Bacteria</taxon>
        <taxon>Pseudomonadati</taxon>
        <taxon>Pseudomonadota</taxon>
        <taxon>Gammaproteobacteria</taxon>
        <taxon>Oceanospirillales</taxon>
        <taxon>Zooshikellaceae</taxon>
        <taxon>Spartinivicinus</taxon>
    </lineage>
</organism>
<feature type="transmembrane region" description="Helical" evidence="1">
    <location>
        <begin position="76"/>
        <end position="98"/>
    </location>
</feature>
<accession>A0ABT5UHI1</accession>
<evidence type="ECO:0000313" key="3">
    <source>
        <dbReference type="Proteomes" id="UP001528823"/>
    </source>
</evidence>
<evidence type="ECO:0000313" key="2">
    <source>
        <dbReference type="EMBL" id="MDE1465844.1"/>
    </source>
</evidence>
<protein>
    <submittedName>
        <fullName evidence="2">Uncharacterized protein</fullName>
    </submittedName>
</protein>
<proteinExistence type="predicted"/>
<feature type="transmembrane region" description="Helical" evidence="1">
    <location>
        <begin position="12"/>
        <end position="35"/>
    </location>
</feature>
<feature type="transmembrane region" description="Helical" evidence="1">
    <location>
        <begin position="47"/>
        <end position="64"/>
    </location>
</feature>
<evidence type="ECO:0000256" key="1">
    <source>
        <dbReference type="SAM" id="Phobius"/>
    </source>
</evidence>
<feature type="transmembrane region" description="Helical" evidence="1">
    <location>
        <begin position="205"/>
        <end position="226"/>
    </location>
</feature>
<dbReference type="RefSeq" id="WP_274692147.1">
    <property type="nucleotide sequence ID" value="NZ_JAPMOU010000092.1"/>
</dbReference>
<dbReference type="EMBL" id="JAPMOU010000092">
    <property type="protein sequence ID" value="MDE1465844.1"/>
    <property type="molecule type" value="Genomic_DNA"/>
</dbReference>
<keyword evidence="1" id="KW-1133">Transmembrane helix</keyword>
<dbReference type="Proteomes" id="UP001528823">
    <property type="component" value="Unassembled WGS sequence"/>
</dbReference>